<evidence type="ECO:0000313" key="1">
    <source>
        <dbReference type="EMBL" id="CDS16514.1"/>
    </source>
</evidence>
<reference evidence="1 2" key="1">
    <citation type="journal article" date="2013" name="Nature">
        <title>The genomes of four tapeworm species reveal adaptations to parasitism.</title>
        <authorList>
            <person name="Tsai I.J."/>
            <person name="Zarowiecki M."/>
            <person name="Holroyd N."/>
            <person name="Garciarrubio A."/>
            <person name="Sanchez-Flores A."/>
            <person name="Brooks K.L."/>
            <person name="Tracey A."/>
            <person name="Bobes R.J."/>
            <person name="Fragoso G."/>
            <person name="Sciutto E."/>
            <person name="Aslett M."/>
            <person name="Beasley H."/>
            <person name="Bennett H.M."/>
            <person name="Cai J."/>
            <person name="Camicia F."/>
            <person name="Clark R."/>
            <person name="Cucher M."/>
            <person name="De Silva N."/>
            <person name="Day T.A."/>
            <person name="Deplazes P."/>
            <person name="Estrada K."/>
            <person name="Fernandez C."/>
            <person name="Holland P.W."/>
            <person name="Hou J."/>
            <person name="Hu S."/>
            <person name="Huckvale T."/>
            <person name="Hung S.S."/>
            <person name="Kamenetzky L."/>
            <person name="Keane J.A."/>
            <person name="Kiss F."/>
            <person name="Koziol U."/>
            <person name="Lambert O."/>
            <person name="Liu K."/>
            <person name="Luo X."/>
            <person name="Luo Y."/>
            <person name="Macchiaroli N."/>
            <person name="Nichol S."/>
            <person name="Paps J."/>
            <person name="Parkinson J."/>
            <person name="Pouchkina-Stantcheva N."/>
            <person name="Riddiford N."/>
            <person name="Rosenzvit M."/>
            <person name="Salinas G."/>
            <person name="Wasmuth J.D."/>
            <person name="Zamanian M."/>
            <person name="Zheng Y."/>
            <person name="Cai X."/>
            <person name="Soberon X."/>
            <person name="Olson P.D."/>
            <person name="Laclette J.P."/>
            <person name="Brehm K."/>
            <person name="Berriman M."/>
            <person name="Garciarrubio A."/>
            <person name="Bobes R.J."/>
            <person name="Fragoso G."/>
            <person name="Sanchez-Flores A."/>
            <person name="Estrada K."/>
            <person name="Cevallos M.A."/>
            <person name="Morett E."/>
            <person name="Gonzalez V."/>
            <person name="Portillo T."/>
            <person name="Ochoa-Leyva A."/>
            <person name="Jose M.V."/>
            <person name="Sciutto E."/>
            <person name="Landa A."/>
            <person name="Jimenez L."/>
            <person name="Valdes V."/>
            <person name="Carrero J.C."/>
            <person name="Larralde C."/>
            <person name="Morales-Montor J."/>
            <person name="Limon-Lason J."/>
            <person name="Soberon X."/>
            <person name="Laclette J.P."/>
        </authorList>
    </citation>
    <scope>NUCLEOTIDE SEQUENCE [LARGE SCALE GENOMIC DNA]</scope>
</reference>
<reference evidence="1" key="2">
    <citation type="submission" date="2014-06" db="EMBL/GenBank/DDBJ databases">
        <authorList>
            <person name="Aslett M."/>
        </authorList>
    </citation>
    <scope>NUCLEOTIDE SEQUENCE</scope>
</reference>
<protein>
    <submittedName>
        <fullName evidence="1 3">Expressed protein</fullName>
    </submittedName>
</protein>
<name>A0A068WFS2_ECHGR</name>
<dbReference type="AlphaFoldDB" id="A0A068WFS2"/>
<reference evidence="3" key="3">
    <citation type="submission" date="2020-10" db="UniProtKB">
        <authorList>
            <consortium name="WormBaseParasite"/>
        </authorList>
    </citation>
    <scope>IDENTIFICATION</scope>
</reference>
<gene>
    <name evidence="1" type="ORF">EgrG_000893900</name>
</gene>
<proteinExistence type="predicted"/>
<sequence>MNRGVSVIHDPTAPVIEFAPHQTKATEVSRCHLCHVNTPSASEKPPKGYLKYNECTLRQRDKSGSNFSLIYDSESSQLNVHRNQVKRGKVCRKEDVQGVLRHFTCKQKSQRSQYTVKCGSLRLKRFGDPMKNLQ</sequence>
<dbReference type="EMBL" id="LK028576">
    <property type="protein sequence ID" value="CDS16514.1"/>
    <property type="molecule type" value="Genomic_DNA"/>
</dbReference>
<organism evidence="1">
    <name type="scientific">Echinococcus granulosus</name>
    <name type="common">Hydatid tapeworm</name>
    <dbReference type="NCBI Taxonomy" id="6210"/>
    <lineage>
        <taxon>Eukaryota</taxon>
        <taxon>Metazoa</taxon>
        <taxon>Spiralia</taxon>
        <taxon>Lophotrochozoa</taxon>
        <taxon>Platyhelminthes</taxon>
        <taxon>Cestoda</taxon>
        <taxon>Eucestoda</taxon>
        <taxon>Cyclophyllidea</taxon>
        <taxon>Taeniidae</taxon>
        <taxon>Echinococcus</taxon>
        <taxon>Echinococcus granulosus group</taxon>
    </lineage>
</organism>
<evidence type="ECO:0000313" key="2">
    <source>
        <dbReference type="Proteomes" id="UP000492820"/>
    </source>
</evidence>
<accession>A0A068WFS2</accession>
<evidence type="ECO:0000313" key="3">
    <source>
        <dbReference type="WBParaSite" id="EgrG_000893900"/>
    </source>
</evidence>
<dbReference type="WBParaSite" id="EgrG_000893900">
    <property type="protein sequence ID" value="EgrG_000893900"/>
    <property type="gene ID" value="EgrG_000893900"/>
</dbReference>
<dbReference type="Proteomes" id="UP000492820">
    <property type="component" value="Unassembled WGS sequence"/>
</dbReference>